<dbReference type="EMBL" id="JAATIT010000001">
    <property type="protein sequence ID" value="NJB88612.1"/>
    <property type="molecule type" value="Genomic_DNA"/>
</dbReference>
<keyword evidence="3" id="KW-1185">Reference proteome</keyword>
<name>A0A7X5XRI5_9SPHN</name>
<dbReference type="InterPro" id="IPR014942">
    <property type="entry name" value="AbiEii"/>
</dbReference>
<dbReference type="Pfam" id="PF08843">
    <property type="entry name" value="AbiEii"/>
    <property type="match status" value="1"/>
</dbReference>
<keyword evidence="2" id="KW-0808">Transferase</keyword>
<comment type="caution">
    <text evidence="2">The sequence shown here is derived from an EMBL/GenBank/DDBJ whole genome shotgun (WGS) entry which is preliminary data.</text>
</comment>
<proteinExistence type="predicted"/>
<reference evidence="2 3" key="1">
    <citation type="submission" date="2020-03" db="EMBL/GenBank/DDBJ databases">
        <title>Genomic Encyclopedia of Type Strains, Phase IV (KMG-IV): sequencing the most valuable type-strain genomes for metagenomic binning, comparative biology and taxonomic classification.</title>
        <authorList>
            <person name="Goeker M."/>
        </authorList>
    </citation>
    <scope>NUCLEOTIDE SEQUENCE [LARGE SCALE GENOMIC DNA]</scope>
    <source>
        <strain evidence="2 3">DSM 25229</strain>
    </source>
</reference>
<sequence>MKSPRPRQRAGSGSGCSPISRRSASMAKAPVNLAASVKDRLLQLARKERQPFDVLLVRFALERLLYRLSLSPLRDQFILKGGLLVTLWLEDDNRVTRDADFLAFGDASAARLIADFGAILKIEAADGLTFDIDALTARPIREGDEYGGMRLTTTAFLERTRIPITIDLGFGDALSEPAAPTSFPTLLDFPDPEIRTYSPTSVIAEKFQAMVALGIANGRMKDFYDLWAIPQACDINAQALDAALAATFDRRATPIPAGRPPGLSAAMFEDGDKRRQWDAYAASLELEGVTFAAVIDAVWGLVAPSCERLLAHHVSIATSPPDAAGA</sequence>
<organism evidence="2 3">
    <name type="scientific">Sphingopyxis italica</name>
    <dbReference type="NCBI Taxonomy" id="1129133"/>
    <lineage>
        <taxon>Bacteria</taxon>
        <taxon>Pseudomonadati</taxon>
        <taxon>Pseudomonadota</taxon>
        <taxon>Alphaproteobacteria</taxon>
        <taxon>Sphingomonadales</taxon>
        <taxon>Sphingomonadaceae</taxon>
        <taxon>Sphingopyxis</taxon>
    </lineage>
</organism>
<evidence type="ECO:0000256" key="1">
    <source>
        <dbReference type="SAM" id="MobiDB-lite"/>
    </source>
</evidence>
<accession>A0A7X5XRI5</accession>
<dbReference type="GO" id="GO:0016740">
    <property type="term" value="F:transferase activity"/>
    <property type="evidence" value="ECO:0007669"/>
    <property type="project" value="UniProtKB-KW"/>
</dbReference>
<evidence type="ECO:0000313" key="2">
    <source>
        <dbReference type="EMBL" id="NJB88612.1"/>
    </source>
</evidence>
<protein>
    <submittedName>
        <fullName evidence="2">Putative nucleotidyltransferase component of viral defense system</fullName>
    </submittedName>
</protein>
<gene>
    <name evidence="2" type="ORF">GGR90_000764</name>
</gene>
<feature type="region of interest" description="Disordered" evidence="1">
    <location>
        <begin position="1"/>
        <end position="22"/>
    </location>
</feature>
<dbReference type="AlphaFoldDB" id="A0A7X5XRI5"/>
<dbReference type="Proteomes" id="UP000535078">
    <property type="component" value="Unassembled WGS sequence"/>
</dbReference>
<dbReference type="RefSeq" id="WP_209023553.1">
    <property type="nucleotide sequence ID" value="NZ_JAATIT010000001.1"/>
</dbReference>
<evidence type="ECO:0000313" key="3">
    <source>
        <dbReference type="Proteomes" id="UP000535078"/>
    </source>
</evidence>